<dbReference type="InterPro" id="IPR016047">
    <property type="entry name" value="M23ase_b-sheet_dom"/>
</dbReference>
<dbReference type="Pfam" id="PF01551">
    <property type="entry name" value="Peptidase_M23"/>
    <property type="match status" value="1"/>
</dbReference>
<evidence type="ECO:0000313" key="2">
    <source>
        <dbReference type="EMBL" id="MWV70103.1"/>
    </source>
</evidence>
<name>A0A347VZ95_9HELI</name>
<dbReference type="OrthoDB" id="9765786at2"/>
<dbReference type="EMBL" id="JRMP02000012">
    <property type="protein sequence ID" value="TLD93777.1"/>
    <property type="molecule type" value="Genomic_DNA"/>
</dbReference>
<keyword evidence="4" id="KW-1185">Reference proteome</keyword>
<reference evidence="2 5" key="4">
    <citation type="submission" date="2019-12" db="EMBL/GenBank/DDBJ databases">
        <title>Multi-Generational Helicobacter saguini Isolates.</title>
        <authorList>
            <person name="Mannion A."/>
            <person name="Shen Z."/>
            <person name="Fox J.G."/>
        </authorList>
    </citation>
    <scope>NUCLEOTIDE SEQUENCE [LARGE SCALE GENOMIC DNA]</scope>
    <source>
        <strain evidence="2">16-048</strain>
        <strain evidence="5">16-048 (F4)</strain>
    </source>
</reference>
<dbReference type="PANTHER" id="PTHR21666">
    <property type="entry name" value="PEPTIDASE-RELATED"/>
    <property type="match status" value="1"/>
</dbReference>
<dbReference type="AlphaFoldDB" id="A0A347VZ95"/>
<comment type="caution">
    <text evidence="3">The sequence shown here is derived from an EMBL/GenBank/DDBJ whole genome shotgun (WGS) entry which is preliminary data.</text>
</comment>
<sequence>MPFCIVFLLIMYYLLNSQSFERINPALKLYLLKDKNIYPFESSYFNPENDIKLSAFDASGLSSYNVEILDSNGKILLESSEILTKKSKKIDVILPKISNLKNGDSITYKISVQDWSNTNFFRGNTTTISKNLVINNTTPQIQIIATSQQISYGGAALIAFQARDLGVDNSDLGVERVFLSNGKNIFEAYPYINKQGYLVYLSIIAWPITNTFFEGKIHVFDKASNEKVITIPIATNINFTKRLYNFPLSDSYMNKMLSRLEQYVKFPISLTKDIEKFEYFNKIMRPQDNKRIGDFDRIFINDAIKKIPRFNTFAPLQNYTIQGKFGDEYIYRYKGENIGSFKRLGIDLVASKNTSIISSNDARLAFSGQIGEYGNVVVLGHNLGLNTMYGYLNNFSNTKYSLNSLDVIGYVGHSGLALIDNVRFSVLVQGHFVNPQEWMNAEWIDKNINQVLEKAENFGIR</sequence>
<dbReference type="InterPro" id="IPR050570">
    <property type="entry name" value="Cell_wall_metabolism_enzyme"/>
</dbReference>
<dbReference type="PANTHER" id="PTHR21666:SF290">
    <property type="entry name" value="PEPTIDASE M23 DOMAIN PROTEIN"/>
    <property type="match status" value="1"/>
</dbReference>
<feature type="domain" description="M23ase beta-sheet core" evidence="1">
    <location>
        <begin position="344"/>
        <end position="435"/>
    </location>
</feature>
<dbReference type="Gene3D" id="2.70.70.10">
    <property type="entry name" value="Glucose Permease (Domain IIA)"/>
    <property type="match status" value="1"/>
</dbReference>
<reference evidence="3 4" key="2">
    <citation type="journal article" date="2016" name="Infect. Immun.">
        <title>Helicobacter saguini, a Novel Helicobacter Isolated from Cotton-Top Tamarins with Ulcerative Colitis, Has Proinflammatory Properties and Induces Typhlocolitis and Dysplasia in Gnotobiotic IL-10-/- Mice.</title>
        <authorList>
            <person name="Shen Z."/>
            <person name="Mannion A."/>
            <person name="Whary M.T."/>
            <person name="Muthupalani S."/>
            <person name="Sheh A."/>
            <person name="Feng Y."/>
            <person name="Gong G."/>
            <person name="Vandamme P."/>
            <person name="Holcombe H.R."/>
            <person name="Paster B.J."/>
            <person name="Fox J.G."/>
        </authorList>
    </citation>
    <scope>NUCLEOTIDE SEQUENCE [LARGE SCALE GENOMIC DNA]</scope>
    <source>
        <strain evidence="3 4">MIT 97-6194</strain>
    </source>
</reference>
<evidence type="ECO:0000313" key="5">
    <source>
        <dbReference type="Proteomes" id="UP000477070"/>
    </source>
</evidence>
<dbReference type="InterPro" id="IPR011055">
    <property type="entry name" value="Dup_hybrid_motif"/>
</dbReference>
<organism evidence="3 4">
    <name type="scientific">Helicobacter saguini</name>
    <dbReference type="NCBI Taxonomy" id="1548018"/>
    <lineage>
        <taxon>Bacteria</taxon>
        <taxon>Pseudomonadati</taxon>
        <taxon>Campylobacterota</taxon>
        <taxon>Epsilonproteobacteria</taxon>
        <taxon>Campylobacterales</taxon>
        <taxon>Helicobacteraceae</taxon>
        <taxon>Helicobacter</taxon>
    </lineage>
</organism>
<dbReference type="SUPFAM" id="SSF51261">
    <property type="entry name" value="Duplicated hybrid motif"/>
    <property type="match status" value="1"/>
</dbReference>
<evidence type="ECO:0000259" key="1">
    <source>
        <dbReference type="Pfam" id="PF01551"/>
    </source>
</evidence>
<gene>
    <name evidence="2" type="ORF">DCO61_08870</name>
    <name evidence="3" type="ORF">LS64_008220</name>
</gene>
<reference evidence="3" key="3">
    <citation type="submission" date="2018-04" db="EMBL/GenBank/DDBJ databases">
        <authorList>
            <person name="Sheh A."/>
            <person name="Shen Z."/>
            <person name="Mannion A.J."/>
            <person name="Fox J.G."/>
        </authorList>
    </citation>
    <scope>NUCLEOTIDE SEQUENCE</scope>
    <source>
        <strain evidence="3">MIT 97-6194</strain>
    </source>
</reference>
<accession>A0A347VZ95</accession>
<dbReference type="Proteomes" id="UP000029714">
    <property type="component" value="Unassembled WGS sequence"/>
</dbReference>
<dbReference type="GO" id="GO:0004222">
    <property type="term" value="F:metalloendopeptidase activity"/>
    <property type="evidence" value="ECO:0007669"/>
    <property type="project" value="TreeGrafter"/>
</dbReference>
<proteinExistence type="predicted"/>
<reference evidence="3 4" key="1">
    <citation type="journal article" date="2014" name="Genome Announc.">
        <title>Draft genome sequences of eight enterohepatic helicobacter species isolated from both laboratory and wild rodents.</title>
        <authorList>
            <person name="Sheh A."/>
            <person name="Shen Z."/>
            <person name="Fox J.G."/>
        </authorList>
    </citation>
    <scope>NUCLEOTIDE SEQUENCE [LARGE SCALE GENOMIC DNA]</scope>
    <source>
        <strain evidence="3 4">MIT 97-6194</strain>
    </source>
</reference>
<evidence type="ECO:0000313" key="4">
    <source>
        <dbReference type="Proteomes" id="UP000029714"/>
    </source>
</evidence>
<dbReference type="STRING" id="1548018.LS64_02095"/>
<evidence type="ECO:0000313" key="3">
    <source>
        <dbReference type="EMBL" id="TLD93777.1"/>
    </source>
</evidence>
<dbReference type="Proteomes" id="UP000477070">
    <property type="component" value="Unassembled WGS sequence"/>
</dbReference>
<dbReference type="CDD" id="cd12797">
    <property type="entry name" value="M23_peptidase"/>
    <property type="match status" value="1"/>
</dbReference>
<protein>
    <submittedName>
        <fullName evidence="3">M23 family metallopeptidase</fullName>
    </submittedName>
    <submittedName>
        <fullName evidence="2">Peptidoglycan DD-metalloendopeptidase family protein</fullName>
    </submittedName>
</protein>
<dbReference type="EMBL" id="QBIU01000002">
    <property type="protein sequence ID" value="MWV70103.1"/>
    <property type="molecule type" value="Genomic_DNA"/>
</dbReference>